<dbReference type="EMBL" id="JAVREL010000009">
    <property type="protein sequence ID" value="MDT0344305.1"/>
    <property type="molecule type" value="Genomic_DNA"/>
</dbReference>
<evidence type="ECO:0000313" key="1">
    <source>
        <dbReference type="EMBL" id="MDT0344305.1"/>
    </source>
</evidence>
<reference evidence="2" key="1">
    <citation type="submission" date="2023-07" db="EMBL/GenBank/DDBJ databases">
        <title>30 novel species of actinomycetes from the DSMZ collection.</title>
        <authorList>
            <person name="Nouioui I."/>
        </authorList>
    </citation>
    <scope>NUCLEOTIDE SEQUENCE [LARGE SCALE GENOMIC DNA]</scope>
    <source>
        <strain evidence="2">DSM 44938</strain>
    </source>
</reference>
<keyword evidence="2" id="KW-1185">Reference proteome</keyword>
<accession>A0ABU2MS05</accession>
<organism evidence="1 2">
    <name type="scientific">Streptomyces litchfieldiae</name>
    <dbReference type="NCBI Taxonomy" id="3075543"/>
    <lineage>
        <taxon>Bacteria</taxon>
        <taxon>Bacillati</taxon>
        <taxon>Actinomycetota</taxon>
        <taxon>Actinomycetes</taxon>
        <taxon>Kitasatosporales</taxon>
        <taxon>Streptomycetaceae</taxon>
        <taxon>Streptomyces</taxon>
    </lineage>
</organism>
<dbReference type="Proteomes" id="UP001183246">
    <property type="component" value="Unassembled WGS sequence"/>
</dbReference>
<comment type="caution">
    <text evidence="1">The sequence shown here is derived from an EMBL/GenBank/DDBJ whole genome shotgun (WGS) entry which is preliminary data.</text>
</comment>
<protein>
    <submittedName>
        <fullName evidence="1">Uncharacterized protein</fullName>
    </submittedName>
</protein>
<dbReference type="RefSeq" id="WP_311705438.1">
    <property type="nucleotide sequence ID" value="NZ_JAVREL010000009.1"/>
</dbReference>
<proteinExistence type="predicted"/>
<gene>
    <name evidence="1" type="ORF">RM590_17005</name>
</gene>
<sequence>MEALTDLVPRPAGEFAVEPRIAFDSVEQAAHAGDRCPISCVCITSTNNCLATGNSYPFA</sequence>
<name>A0ABU2MS05_9ACTN</name>
<evidence type="ECO:0000313" key="2">
    <source>
        <dbReference type="Proteomes" id="UP001183246"/>
    </source>
</evidence>